<feature type="signal peptide" evidence="1">
    <location>
        <begin position="1"/>
        <end position="28"/>
    </location>
</feature>
<dbReference type="GeneID" id="82876486"/>
<organism evidence="2 3">
    <name type="scientific">Corynebacterium casei LMG S-19264</name>
    <dbReference type="NCBI Taxonomy" id="1285583"/>
    <lineage>
        <taxon>Bacteria</taxon>
        <taxon>Bacillati</taxon>
        <taxon>Actinomycetota</taxon>
        <taxon>Actinomycetes</taxon>
        <taxon>Mycobacteriales</taxon>
        <taxon>Corynebacteriaceae</taxon>
        <taxon>Corynebacterium</taxon>
    </lineage>
</organism>
<dbReference type="EMBL" id="CP004350">
    <property type="protein sequence ID" value="AHI18869.1"/>
    <property type="molecule type" value="Genomic_DNA"/>
</dbReference>
<evidence type="ECO:0008006" key="4">
    <source>
        <dbReference type="Google" id="ProtNLM"/>
    </source>
</evidence>
<evidence type="ECO:0000313" key="3">
    <source>
        <dbReference type="Proteomes" id="UP000019226"/>
    </source>
</evidence>
<sequence length="241" mass="26195">MPKLHRRLSLAVASILSCVALSPLMATANAVENPQSSGEASNAELDAGVEAELGQFWDSYNVPSEQQKDLLEKLENGVRWDSFGKNAEPVLSEEQDSAAESVTVNRFADGSISVESISKPTGLNEGISTRSVKDCRVFSDNNGTQRQTGCHAQVNLGVISMGFYFDKITSPGALGRVTNQYGEHNHIIGGALGNHRLQKFNDQTVRYSADFDVAFRGFPVGWTAWMQVNLGQGNYAYTTNN</sequence>
<name>A0ABM5PLY7_9CORY</name>
<evidence type="ECO:0000256" key="1">
    <source>
        <dbReference type="SAM" id="SignalP"/>
    </source>
</evidence>
<dbReference type="RefSeq" id="WP_006823784.1">
    <property type="nucleotide sequence ID" value="NZ_CP004350.1"/>
</dbReference>
<evidence type="ECO:0000313" key="2">
    <source>
        <dbReference type="EMBL" id="AHI18869.1"/>
    </source>
</evidence>
<keyword evidence="1" id="KW-0732">Signal</keyword>
<keyword evidence="3" id="KW-1185">Reference proteome</keyword>
<feature type="chain" id="PRO_5046372682" description="Secreted protein" evidence="1">
    <location>
        <begin position="29"/>
        <end position="241"/>
    </location>
</feature>
<dbReference type="PROSITE" id="PS51257">
    <property type="entry name" value="PROKAR_LIPOPROTEIN"/>
    <property type="match status" value="1"/>
</dbReference>
<reference evidence="3" key="1">
    <citation type="submission" date="2013-02" db="EMBL/GenBank/DDBJ databases">
        <title>The complete genome sequence of Corynebacterium casei LMG S-19264 (=DSM 44701).</title>
        <authorList>
            <person name="Ruckert C."/>
            <person name="Albersmeier A."/>
            <person name="Kalinowski J."/>
        </authorList>
    </citation>
    <scope>NUCLEOTIDE SEQUENCE [LARGE SCALE GENOMIC DNA]</scope>
    <source>
        <strain evidence="3">LMG S-19264</strain>
    </source>
</reference>
<dbReference type="Proteomes" id="UP000019226">
    <property type="component" value="Chromosome"/>
</dbReference>
<gene>
    <name evidence="2" type="ORF">CCASEI_01420</name>
</gene>
<accession>A0ABM5PLY7</accession>
<proteinExistence type="predicted"/>
<protein>
    <recommendedName>
        <fullName evidence="4">Secreted protein</fullName>
    </recommendedName>
</protein>